<feature type="non-terminal residue" evidence="1">
    <location>
        <position position="110"/>
    </location>
</feature>
<evidence type="ECO:0000313" key="1">
    <source>
        <dbReference type="EMBL" id="SVD30143.1"/>
    </source>
</evidence>
<accession>A0A382U7D0</accession>
<organism evidence="1">
    <name type="scientific">marine metagenome</name>
    <dbReference type="NCBI Taxonomy" id="408172"/>
    <lineage>
        <taxon>unclassified sequences</taxon>
        <taxon>metagenomes</taxon>
        <taxon>ecological metagenomes</taxon>
    </lineage>
</organism>
<protein>
    <submittedName>
        <fullName evidence="1">Uncharacterized protein</fullName>
    </submittedName>
</protein>
<dbReference type="EMBL" id="UINC01142047">
    <property type="protein sequence ID" value="SVD30143.1"/>
    <property type="molecule type" value="Genomic_DNA"/>
</dbReference>
<proteinExistence type="predicted"/>
<gene>
    <name evidence="1" type="ORF">METZ01_LOCUS382997</name>
</gene>
<reference evidence="1" key="1">
    <citation type="submission" date="2018-05" db="EMBL/GenBank/DDBJ databases">
        <authorList>
            <person name="Lanie J.A."/>
            <person name="Ng W.-L."/>
            <person name="Kazmierczak K.M."/>
            <person name="Andrzejewski T.M."/>
            <person name="Davidsen T.M."/>
            <person name="Wayne K.J."/>
            <person name="Tettelin H."/>
            <person name="Glass J.I."/>
            <person name="Rusch D."/>
            <person name="Podicherti R."/>
            <person name="Tsui H.-C.T."/>
            <person name="Winkler M.E."/>
        </authorList>
    </citation>
    <scope>NUCLEOTIDE SEQUENCE</scope>
</reference>
<dbReference type="AlphaFoldDB" id="A0A382U7D0"/>
<sequence length="110" mass="12349">MANTSLRARLQRLFSTNVIVRHAGGRTLKIADTDRVQSAQRNSLVDRWSRLHSNLTTGGYGHAQAISFQAQRLALFRDYEEMDSDAIIASALDIYADESTMKSEYGQVLE</sequence>
<name>A0A382U7D0_9ZZZZ</name>